<dbReference type="VEuPathDB" id="FungiDB:SCHCODRAFT_02704232"/>
<dbReference type="Proteomes" id="UP000007431">
    <property type="component" value="Unassembled WGS sequence"/>
</dbReference>
<name>D8QEN7_SCHCM</name>
<evidence type="ECO:0008006" key="3">
    <source>
        <dbReference type="Google" id="ProtNLM"/>
    </source>
</evidence>
<dbReference type="PANTHER" id="PTHR11685">
    <property type="entry name" value="RBR FAMILY RING FINGER AND IBR DOMAIN-CONTAINING"/>
    <property type="match status" value="1"/>
</dbReference>
<dbReference type="SUPFAM" id="SSF57850">
    <property type="entry name" value="RING/U-box"/>
    <property type="match status" value="2"/>
</dbReference>
<dbReference type="Gene3D" id="1.20.120.1750">
    <property type="match status" value="1"/>
</dbReference>
<dbReference type="GO" id="GO:0004842">
    <property type="term" value="F:ubiquitin-protein transferase activity"/>
    <property type="evidence" value="ECO:0007669"/>
    <property type="project" value="InterPro"/>
</dbReference>
<dbReference type="eggNOG" id="KOG1812">
    <property type="taxonomic scope" value="Eukaryota"/>
</dbReference>
<dbReference type="InterPro" id="IPR031127">
    <property type="entry name" value="E3_UB_ligase_RBR"/>
</dbReference>
<dbReference type="EMBL" id="GL377310">
    <property type="protein sequence ID" value="EFI94200.1"/>
    <property type="molecule type" value="Genomic_DNA"/>
</dbReference>
<gene>
    <name evidence="1" type="ORF">SCHCODRAFT_59451</name>
</gene>
<keyword evidence="2" id="KW-1185">Reference proteome</keyword>
<evidence type="ECO:0000313" key="2">
    <source>
        <dbReference type="Proteomes" id="UP000007431"/>
    </source>
</evidence>
<evidence type="ECO:0000313" key="1">
    <source>
        <dbReference type="EMBL" id="EFI94200.1"/>
    </source>
</evidence>
<sequence>MAAQCSPTVDAWEWDATYRPRRVRISIRLDPRTPLTFVPSPDIPPECVVCQDVIAPGELIRAPCGHTYDVHCMNTVFMNAARDEALFPPRCCKTTIPTDLVRGRIPTTTLATFSARAAEFATPKRLYCAAPTCSAFLGARYTGWFFAKAILCPGCGAKTCSRCAHKVDPNERHRCSPAEDENQIAAVAAQEEWARCPDCEAFVELVIGCNHMT</sequence>
<reference evidence="1 2" key="1">
    <citation type="journal article" date="2010" name="Nat. Biotechnol.">
        <title>Genome sequence of the model mushroom Schizophyllum commune.</title>
        <authorList>
            <person name="Ohm R.A."/>
            <person name="de Jong J.F."/>
            <person name="Lugones L.G."/>
            <person name="Aerts A."/>
            <person name="Kothe E."/>
            <person name="Stajich J.E."/>
            <person name="de Vries R.P."/>
            <person name="Record E."/>
            <person name="Levasseur A."/>
            <person name="Baker S.E."/>
            <person name="Bartholomew K.A."/>
            <person name="Coutinho P.M."/>
            <person name="Erdmann S."/>
            <person name="Fowler T.J."/>
            <person name="Gathman A.C."/>
            <person name="Lombard V."/>
            <person name="Henrissat B."/>
            <person name="Knabe N."/>
            <person name="Kuees U."/>
            <person name="Lilly W.W."/>
            <person name="Lindquist E."/>
            <person name="Lucas S."/>
            <person name="Magnuson J.K."/>
            <person name="Piumi F."/>
            <person name="Raudaskoski M."/>
            <person name="Salamov A."/>
            <person name="Schmutz J."/>
            <person name="Schwarze F.W.M.R."/>
            <person name="vanKuyk P.A."/>
            <person name="Horton J.S."/>
            <person name="Grigoriev I.V."/>
            <person name="Woesten H.A.B."/>
        </authorList>
    </citation>
    <scope>NUCLEOTIDE SEQUENCE [LARGE SCALE GENOMIC DNA]</scope>
    <source>
        <strain evidence="2">H4-8 / FGSC 9210</strain>
    </source>
</reference>
<dbReference type="HOGENOM" id="CLU_022048_5_2_1"/>
<dbReference type="GO" id="GO:0016567">
    <property type="term" value="P:protein ubiquitination"/>
    <property type="evidence" value="ECO:0007669"/>
    <property type="project" value="InterPro"/>
</dbReference>
<accession>D8QEN7</accession>
<dbReference type="STRING" id="578458.D8QEN7"/>
<dbReference type="InParanoid" id="D8QEN7"/>
<protein>
    <recommendedName>
        <fullName evidence="3">RING-type domain-containing protein</fullName>
    </recommendedName>
</protein>
<feature type="non-terminal residue" evidence="1">
    <location>
        <position position="213"/>
    </location>
</feature>
<proteinExistence type="predicted"/>
<dbReference type="OMA" id="KCSHFYC"/>
<dbReference type="AlphaFoldDB" id="D8QEN7"/>
<organism evidence="2">
    <name type="scientific">Schizophyllum commune (strain H4-8 / FGSC 9210)</name>
    <name type="common">Split gill fungus</name>
    <dbReference type="NCBI Taxonomy" id="578458"/>
    <lineage>
        <taxon>Eukaryota</taxon>
        <taxon>Fungi</taxon>
        <taxon>Dikarya</taxon>
        <taxon>Basidiomycota</taxon>
        <taxon>Agaricomycotina</taxon>
        <taxon>Agaricomycetes</taxon>
        <taxon>Agaricomycetidae</taxon>
        <taxon>Agaricales</taxon>
        <taxon>Schizophyllaceae</taxon>
        <taxon>Schizophyllum</taxon>
    </lineage>
</organism>